<proteinExistence type="predicted"/>
<dbReference type="KEGG" id="hale:G3A49_08005"/>
<reference evidence="1 2" key="1">
    <citation type="submission" date="2020-02" db="EMBL/GenBank/DDBJ databases">
        <title>Whole genome sequence of Haloferax alexandrinus pws1.</title>
        <authorList>
            <person name="Verma D.K."/>
            <person name="Gopal K."/>
            <person name="Prasad E.S."/>
        </authorList>
    </citation>
    <scope>NUCLEOTIDE SEQUENCE [LARGE SCALE GENOMIC DNA]</scope>
    <source>
        <strain evidence="2">wsp1</strain>
    </source>
</reference>
<dbReference type="EMBL" id="CP048738">
    <property type="protein sequence ID" value="QIB78082.1"/>
    <property type="molecule type" value="Genomic_DNA"/>
</dbReference>
<accession>A0A6C0URG2</accession>
<dbReference type="Proteomes" id="UP000465667">
    <property type="component" value="Chromosome"/>
</dbReference>
<dbReference type="AlphaFoldDB" id="A0A6C0URG2"/>
<organism evidence="1 2">
    <name type="scientific">Haloferax volcanii</name>
    <name type="common">Halobacterium volcanii</name>
    <dbReference type="NCBI Taxonomy" id="2246"/>
    <lineage>
        <taxon>Archaea</taxon>
        <taxon>Methanobacteriati</taxon>
        <taxon>Methanobacteriota</taxon>
        <taxon>Stenosarchaea group</taxon>
        <taxon>Halobacteria</taxon>
        <taxon>Halobacteriales</taxon>
        <taxon>Haloferacaceae</taxon>
        <taxon>Haloferax</taxon>
    </lineage>
</organism>
<evidence type="ECO:0000313" key="1">
    <source>
        <dbReference type="EMBL" id="QIB78082.1"/>
    </source>
</evidence>
<protein>
    <submittedName>
        <fullName evidence="1">Uncharacterized protein</fullName>
    </submittedName>
</protein>
<dbReference type="RefSeq" id="WP_163488871.1">
    <property type="nucleotide sequence ID" value="NZ_CP048738.1"/>
</dbReference>
<sequence>MTRHSHRHRTTTLPFSYRNNGVEFSLDSFTIDDGNRTALELNPAQTEIDLTSTVPSSDNSDEPDWDTITLYGKLHLQDETVQEVFPKDERASPPAKLYVTIRCHETIYRERVVISEAPTKPGEYDVRLKIPKDTVRGTVELRPYLVRTEAYLGEEPSGYADQKNFRVASGKLYYVVVDRHEEEERAAIDGERVRFSQNAHLPDGNKLYYLDFRNESRPKLWINSDHPRIAEVLQSRGSVGAEARMRDVILDQVSYGVWVQLLVRAGSAVDVEGEVEHEWQEMVLQTFARNLYDTSDVSEATHRLRDDLSDPQTLPYVMQRIDSELQEYINPREQLIHLMEEGLQI</sequence>
<name>A0A6C0URG2_HALVO</name>
<evidence type="ECO:0000313" key="2">
    <source>
        <dbReference type="Proteomes" id="UP000465667"/>
    </source>
</evidence>
<dbReference type="GeneID" id="44083344"/>
<gene>
    <name evidence="1" type="ORF">G3A49_08005</name>
</gene>